<protein>
    <submittedName>
        <fullName evidence="1">Uncharacterized protein</fullName>
    </submittedName>
</protein>
<reference evidence="1" key="2">
    <citation type="submission" date="2022-06" db="UniProtKB">
        <authorList>
            <consortium name="EnsemblMetazoa"/>
        </authorList>
    </citation>
    <scope>IDENTIFICATION</scope>
    <source>
        <strain evidence="1">PS312</strain>
    </source>
</reference>
<sequence>MSSTSSVYSTPSSSPQDLIRVSCAKMVVAKQEKGGGRLHKNLLVLHLLKKARDSSGQESRMAGRGRRVLPLEHYVNDENDYYQDTKQPLVVAREATEEDESSLPIVRSCSLDRKRSSTPSIRSGKKRVIPSYLRPLTCKS</sequence>
<accession>A0A8R1YQT7</accession>
<dbReference type="AlphaFoldDB" id="A0A2A6BFN1"/>
<accession>A0A2A6BFN1</accession>
<evidence type="ECO:0000313" key="1">
    <source>
        <dbReference type="EnsemblMetazoa" id="PPA36979.1"/>
    </source>
</evidence>
<gene>
    <name evidence="1" type="primary">WBGene00275348</name>
</gene>
<keyword evidence="2" id="KW-1185">Reference proteome</keyword>
<dbReference type="EnsemblMetazoa" id="PPA36979.1">
    <property type="protein sequence ID" value="PPA36979.1"/>
    <property type="gene ID" value="WBGene00275348"/>
</dbReference>
<organism evidence="1 2">
    <name type="scientific">Pristionchus pacificus</name>
    <name type="common">Parasitic nematode worm</name>
    <dbReference type="NCBI Taxonomy" id="54126"/>
    <lineage>
        <taxon>Eukaryota</taxon>
        <taxon>Metazoa</taxon>
        <taxon>Ecdysozoa</taxon>
        <taxon>Nematoda</taxon>
        <taxon>Chromadorea</taxon>
        <taxon>Rhabditida</taxon>
        <taxon>Rhabditina</taxon>
        <taxon>Diplogasteromorpha</taxon>
        <taxon>Diplogasteroidea</taxon>
        <taxon>Neodiplogasteridae</taxon>
        <taxon>Pristionchus</taxon>
    </lineage>
</organism>
<reference evidence="2" key="1">
    <citation type="journal article" date="2008" name="Nat. Genet.">
        <title>The Pristionchus pacificus genome provides a unique perspective on nematode lifestyle and parasitism.</title>
        <authorList>
            <person name="Dieterich C."/>
            <person name="Clifton S.W."/>
            <person name="Schuster L.N."/>
            <person name="Chinwalla A."/>
            <person name="Delehaunty K."/>
            <person name="Dinkelacker I."/>
            <person name="Fulton L."/>
            <person name="Fulton R."/>
            <person name="Godfrey J."/>
            <person name="Minx P."/>
            <person name="Mitreva M."/>
            <person name="Roeseler W."/>
            <person name="Tian H."/>
            <person name="Witte H."/>
            <person name="Yang S.P."/>
            <person name="Wilson R.K."/>
            <person name="Sommer R.J."/>
        </authorList>
    </citation>
    <scope>NUCLEOTIDE SEQUENCE [LARGE SCALE GENOMIC DNA]</scope>
    <source>
        <strain evidence="2">PS312</strain>
    </source>
</reference>
<name>A0A2A6BFN1_PRIPA</name>
<dbReference type="Proteomes" id="UP000005239">
    <property type="component" value="Unassembled WGS sequence"/>
</dbReference>
<evidence type="ECO:0000313" key="2">
    <source>
        <dbReference type="Proteomes" id="UP000005239"/>
    </source>
</evidence>
<proteinExistence type="predicted"/>